<accession>A0A8J3ZA60</accession>
<comment type="caution">
    <text evidence="1">The sequence shown here is derived from an EMBL/GenBank/DDBJ whole genome shotgun (WGS) entry which is preliminary data.</text>
</comment>
<evidence type="ECO:0000313" key="2">
    <source>
        <dbReference type="Proteomes" id="UP000612585"/>
    </source>
</evidence>
<reference evidence="1" key="1">
    <citation type="submission" date="2021-01" db="EMBL/GenBank/DDBJ databases">
        <title>Whole genome shotgun sequence of Virgisporangium aurantiacum NBRC 16421.</title>
        <authorList>
            <person name="Komaki H."/>
            <person name="Tamura T."/>
        </authorList>
    </citation>
    <scope>NUCLEOTIDE SEQUENCE</scope>
    <source>
        <strain evidence="1">NBRC 16421</strain>
    </source>
</reference>
<name>A0A8J3ZA60_9ACTN</name>
<dbReference type="EMBL" id="BOPG01000044">
    <property type="protein sequence ID" value="GIJ59133.1"/>
    <property type="molecule type" value="Genomic_DNA"/>
</dbReference>
<proteinExistence type="predicted"/>
<gene>
    <name evidence="1" type="ORF">Vau01_066490</name>
</gene>
<dbReference type="AlphaFoldDB" id="A0A8J3ZA60"/>
<dbReference type="Gene3D" id="3.40.50.300">
    <property type="entry name" value="P-loop containing nucleotide triphosphate hydrolases"/>
    <property type="match status" value="1"/>
</dbReference>
<dbReference type="InterPro" id="IPR027417">
    <property type="entry name" value="P-loop_NTPase"/>
</dbReference>
<evidence type="ECO:0000313" key="1">
    <source>
        <dbReference type="EMBL" id="GIJ59133.1"/>
    </source>
</evidence>
<dbReference type="Proteomes" id="UP000612585">
    <property type="component" value="Unassembled WGS sequence"/>
</dbReference>
<dbReference type="SUPFAM" id="SSF52540">
    <property type="entry name" value="P-loop containing nucleoside triphosphate hydrolases"/>
    <property type="match status" value="1"/>
</dbReference>
<protein>
    <submittedName>
        <fullName evidence="1">Uncharacterized protein</fullName>
    </submittedName>
</protein>
<organism evidence="1 2">
    <name type="scientific">Virgisporangium aurantiacum</name>
    <dbReference type="NCBI Taxonomy" id="175570"/>
    <lineage>
        <taxon>Bacteria</taxon>
        <taxon>Bacillati</taxon>
        <taxon>Actinomycetota</taxon>
        <taxon>Actinomycetes</taxon>
        <taxon>Micromonosporales</taxon>
        <taxon>Micromonosporaceae</taxon>
        <taxon>Virgisporangium</taxon>
    </lineage>
</organism>
<sequence length="179" mass="19215">MTGVSGAGKSTVACRLSAWGHRAVSLDGDGRLCSWAALDGRRVVRPAEPDAAWLASHRWVWDVTRLDEIIAAACGDGVETLWLCGQAANAGELVDRFDACFLLEIDQATMRHRMTVGAGRGNDFGRVGASLDVALAGYREFIVTWRRLGAVPVDAMQDIDQVCEDLLVAAAFAALNRPS</sequence>
<keyword evidence="2" id="KW-1185">Reference proteome</keyword>